<dbReference type="NCBIfam" id="NF007161">
    <property type="entry name" value="PRK09599.1"/>
    <property type="match status" value="1"/>
</dbReference>
<dbReference type="GO" id="GO:0050661">
    <property type="term" value="F:NADP binding"/>
    <property type="evidence" value="ECO:0007669"/>
    <property type="project" value="InterPro"/>
</dbReference>
<reference evidence="5 6" key="1">
    <citation type="submission" date="2020-07" db="EMBL/GenBank/DDBJ databases">
        <title>Sequencing the genomes of 1000 actinobacteria strains.</title>
        <authorList>
            <person name="Klenk H.-P."/>
        </authorList>
    </citation>
    <scope>NUCLEOTIDE SEQUENCE [LARGE SCALE GENOMIC DNA]</scope>
    <source>
        <strain evidence="5 6">DSM 29531</strain>
    </source>
</reference>
<dbReference type="Proteomes" id="UP000571817">
    <property type="component" value="Unassembled WGS sequence"/>
</dbReference>
<dbReference type="InterPro" id="IPR013328">
    <property type="entry name" value="6PGD_dom2"/>
</dbReference>
<dbReference type="InterPro" id="IPR008927">
    <property type="entry name" value="6-PGluconate_DH-like_C_sf"/>
</dbReference>
<dbReference type="NCBIfam" id="TIGR00872">
    <property type="entry name" value="gnd_rel"/>
    <property type="match status" value="1"/>
</dbReference>
<dbReference type="SMART" id="SM01350">
    <property type="entry name" value="6PGD"/>
    <property type="match status" value="1"/>
</dbReference>
<dbReference type="InterPro" id="IPR004849">
    <property type="entry name" value="6DGDH_YqeC"/>
</dbReference>
<dbReference type="InterPro" id="IPR036291">
    <property type="entry name" value="NAD(P)-bd_dom_sf"/>
</dbReference>
<comment type="caution">
    <text evidence="5">The sequence shown here is derived from an EMBL/GenBank/DDBJ whole genome shotgun (WGS) entry which is preliminary data.</text>
</comment>
<dbReference type="Gene3D" id="1.10.1040.10">
    <property type="entry name" value="N-(1-d-carboxylethyl)-l-norvaline Dehydrogenase, domain 2"/>
    <property type="match status" value="1"/>
</dbReference>
<dbReference type="EC" id="1.1.1.44" evidence="5"/>
<evidence type="ECO:0000256" key="2">
    <source>
        <dbReference type="ARBA" id="ARBA00023002"/>
    </source>
</evidence>
<protein>
    <submittedName>
        <fullName evidence="5">6-phosphogluconate dehydrogenase</fullName>
        <ecNumber evidence="5">1.1.1.343</ecNumber>
        <ecNumber evidence="5">1.1.1.44</ecNumber>
    </submittedName>
</protein>
<evidence type="ECO:0000259" key="4">
    <source>
        <dbReference type="SMART" id="SM01350"/>
    </source>
</evidence>
<dbReference type="InterPro" id="IPR006183">
    <property type="entry name" value="Pgluconate_DH"/>
</dbReference>
<dbReference type="InterPro" id="IPR006115">
    <property type="entry name" value="6PGDH_NADP-bd"/>
</dbReference>
<dbReference type="AlphaFoldDB" id="A0A853DMV7"/>
<dbReference type="PANTHER" id="PTHR11811">
    <property type="entry name" value="6-PHOSPHOGLUCONATE DEHYDROGENASE"/>
    <property type="match status" value="1"/>
</dbReference>
<evidence type="ECO:0000313" key="5">
    <source>
        <dbReference type="EMBL" id="NYJ76324.1"/>
    </source>
</evidence>
<dbReference type="Pfam" id="PF03446">
    <property type="entry name" value="NAD_binding_2"/>
    <property type="match status" value="1"/>
</dbReference>
<proteinExistence type="inferred from homology"/>
<dbReference type="SUPFAM" id="SSF48179">
    <property type="entry name" value="6-phosphogluconate dehydrogenase C-terminal domain-like"/>
    <property type="match status" value="1"/>
</dbReference>
<dbReference type="GO" id="GO:0006098">
    <property type="term" value="P:pentose-phosphate shunt"/>
    <property type="evidence" value="ECO:0007669"/>
    <property type="project" value="InterPro"/>
</dbReference>
<dbReference type="EMBL" id="JACCFW010000001">
    <property type="protein sequence ID" value="NYJ76324.1"/>
    <property type="molecule type" value="Genomic_DNA"/>
</dbReference>
<dbReference type="PRINTS" id="PR00076">
    <property type="entry name" value="6PGDHDRGNASE"/>
</dbReference>
<sequence length="302" mass="32571">MQIGLIGLGKMGGNMRDRIRAAGHEVVGYDTDQKISDAKDLKDLVSKLSAPRVVWVMVPAGKVTDSVINDLSDLLEAGDLIVDGGNSKFTDDERHAQELDRKGIAFVDCGVSGGVWGKEAGYGLMCGGSDKDVERVMPIFDALRPEGPRDEGWVHAGDVGAGHYVKMVHNGIEYGMMQAYAEGYELLAAKEIVKDVPAAFKAWTRGTVVRSWLQELMATALAKDPGFDKISGFVNDSGEGRWTVQEAVEYGVPMPVISASLFARFVSRQDDSPAMQAVAAMRNEFGGHPVTLKGQKGIVTDH</sequence>
<dbReference type="EC" id="1.1.1.343" evidence="5"/>
<name>A0A853DMV7_9MICO</name>
<organism evidence="5 6">
    <name type="scientific">Allobranchiibius huperziae</name>
    <dbReference type="NCBI Taxonomy" id="1874116"/>
    <lineage>
        <taxon>Bacteria</taxon>
        <taxon>Bacillati</taxon>
        <taxon>Actinomycetota</taxon>
        <taxon>Actinomycetes</taxon>
        <taxon>Micrococcales</taxon>
        <taxon>Dermacoccaceae</taxon>
        <taxon>Allobranchiibius</taxon>
    </lineage>
</organism>
<accession>A0A853DMV7</accession>
<dbReference type="InterPro" id="IPR006114">
    <property type="entry name" value="6PGDH_C"/>
</dbReference>
<dbReference type="Pfam" id="PF00393">
    <property type="entry name" value="6PGD"/>
    <property type="match status" value="1"/>
</dbReference>
<evidence type="ECO:0000256" key="3">
    <source>
        <dbReference type="ARBA" id="ARBA00023064"/>
    </source>
</evidence>
<dbReference type="RefSeq" id="WP_179483393.1">
    <property type="nucleotide sequence ID" value="NZ_JACCFW010000001.1"/>
</dbReference>
<evidence type="ECO:0000256" key="1">
    <source>
        <dbReference type="ARBA" id="ARBA00008419"/>
    </source>
</evidence>
<comment type="similarity">
    <text evidence="1">Belongs to the 6-phosphogluconate dehydrogenase family.</text>
</comment>
<keyword evidence="6" id="KW-1185">Reference proteome</keyword>
<keyword evidence="2 5" id="KW-0560">Oxidoreductase</keyword>
<dbReference type="Gene3D" id="3.40.50.720">
    <property type="entry name" value="NAD(P)-binding Rossmann-like Domain"/>
    <property type="match status" value="1"/>
</dbReference>
<dbReference type="GO" id="GO:0019521">
    <property type="term" value="P:D-gluconate metabolic process"/>
    <property type="evidence" value="ECO:0007669"/>
    <property type="project" value="UniProtKB-KW"/>
</dbReference>
<feature type="domain" description="6-phosphogluconate dehydrogenase C-terminal" evidence="4">
    <location>
        <begin position="162"/>
        <end position="300"/>
    </location>
</feature>
<gene>
    <name evidence="5" type="ORF">HNR15_003287</name>
</gene>
<dbReference type="GO" id="GO:0004616">
    <property type="term" value="F:phosphogluconate dehydrogenase (decarboxylating) activity"/>
    <property type="evidence" value="ECO:0007669"/>
    <property type="project" value="UniProtKB-EC"/>
</dbReference>
<dbReference type="SUPFAM" id="SSF51735">
    <property type="entry name" value="NAD(P)-binding Rossmann-fold domains"/>
    <property type="match status" value="1"/>
</dbReference>
<evidence type="ECO:0000313" key="6">
    <source>
        <dbReference type="Proteomes" id="UP000571817"/>
    </source>
</evidence>
<keyword evidence="3" id="KW-0311">Gluconate utilization</keyword>